<evidence type="ECO:0000313" key="1">
    <source>
        <dbReference type="EMBL" id="KAB1229370.1"/>
    </source>
</evidence>
<dbReference type="EMBL" id="VTPV01000011">
    <property type="protein sequence ID" value="KAB1229370.1"/>
    <property type="molecule type" value="Genomic_DNA"/>
</dbReference>
<dbReference type="InterPro" id="IPR005901">
    <property type="entry name" value="GLPGLI"/>
</dbReference>
<reference evidence="1 2" key="1">
    <citation type="journal article" date="2019" name="Stand. Genomic Sci.">
        <title>Draft Whole-Genome Sequence of a Novel Chryseobacterium viscerum Strain Isolated from Fresh Water at Dripping Springs, New Mexico.</title>
        <authorList>
            <person name="Kyndt J.A."/>
            <person name="Moore T.C."/>
        </authorList>
    </citation>
    <scope>NUCLEOTIDE SEQUENCE [LARGE SCALE GENOMIC DNA]</scope>
    <source>
        <strain evidence="1 2">DPS</strain>
    </source>
</reference>
<comment type="caution">
    <text evidence="1">The sequence shown here is derived from an EMBL/GenBank/DDBJ whole genome shotgun (WGS) entry which is preliminary data.</text>
</comment>
<dbReference type="RefSeq" id="WP_152290806.1">
    <property type="nucleotide sequence ID" value="NZ_VTPV01000011.1"/>
</dbReference>
<accession>A0A5N4BLT7</accession>
<protein>
    <submittedName>
        <fullName evidence="1">GLPGLI family protein</fullName>
    </submittedName>
</protein>
<dbReference type="Pfam" id="PF09697">
    <property type="entry name" value="Porph_ging"/>
    <property type="match status" value="1"/>
</dbReference>
<gene>
    <name evidence="1" type="ORF">F8D52_17520</name>
</gene>
<keyword evidence="2" id="KW-1185">Reference proteome</keyword>
<name>A0A5N4BLT7_9FLAO</name>
<sequence>MKVLIFWFCSFSLVMDITSLKAQNSSFIYELDYKPGSDSLKNEKIIFYLDVKNKESLFRSDKFRESDSLRAKRGWGNGFDMEYNNKQLYVYKKNGNSEVLKYVFVPLIYSAYVIHINEEFHWKIIDGKKKIGNYNCQKAEVEYGGRNWTAWFTNEIPLQQGPYVFYGLPGLIVKISDEKFNYDFELIQIKDFQWKDLYKDQFQKKIKWEDFNKLQENYYSDPLSMINRSDVTSYDESGNKIKTNFKEMKENIQKRIREKNNPIELNHKVEYK</sequence>
<dbReference type="Proteomes" id="UP000326384">
    <property type="component" value="Unassembled WGS sequence"/>
</dbReference>
<dbReference type="NCBIfam" id="TIGR01200">
    <property type="entry name" value="GLPGLI"/>
    <property type="match status" value="1"/>
</dbReference>
<evidence type="ECO:0000313" key="2">
    <source>
        <dbReference type="Proteomes" id="UP000326384"/>
    </source>
</evidence>
<proteinExistence type="predicted"/>
<organism evidence="1 2">
    <name type="scientific">Chryseobacterium viscerum</name>
    <dbReference type="NCBI Taxonomy" id="1037377"/>
    <lineage>
        <taxon>Bacteria</taxon>
        <taxon>Pseudomonadati</taxon>
        <taxon>Bacteroidota</taxon>
        <taxon>Flavobacteriia</taxon>
        <taxon>Flavobacteriales</taxon>
        <taxon>Weeksellaceae</taxon>
        <taxon>Chryseobacterium group</taxon>
        <taxon>Chryseobacterium</taxon>
    </lineage>
</organism>